<protein>
    <recommendedName>
        <fullName evidence="1">TBC1 domain family member 30</fullName>
    </recommendedName>
</protein>
<feature type="domain" description="Rab-GAP TBC" evidence="2">
    <location>
        <begin position="265"/>
        <end position="474"/>
    </location>
</feature>
<dbReference type="AlphaFoldDB" id="T1KJL5"/>
<dbReference type="SUPFAM" id="SSF47923">
    <property type="entry name" value="Ypt/Rab-GAP domain of gyp1p"/>
    <property type="match status" value="2"/>
</dbReference>
<name>T1KJL5_TETUR</name>
<dbReference type="STRING" id="32264.T1KJL5"/>
<evidence type="ECO:0000259" key="2">
    <source>
        <dbReference type="PROSITE" id="PS50086"/>
    </source>
</evidence>
<sequence length="804" mass="91681">MTSLGEPSNGVLEWEDILLDNESVSQDDLLKTKDDNNGNYNVNGDPLIFEDVNNCFDDDYGDDDDDDNDTLYCEDTANNDDDDIADDDYKSFDGQSTTLFRSNSIGVCNESLKLPYHKQTRSGSLVDQLLNDIHFTLRKTDYRRRCSRGSDTSSLSPPDFTYRIPHVRKANLLAKDICELQLLLSTLECDIKRMNTILLHHLKKKDRLHFQRGQFFDIITAALQAISPKRRVDTKMRFSIEPIPGDSGFNQWHDAMRMVARLPGGIPNEFRKKLWLTLSERFIESRNINWSKTSKFCFNEKCNPEDDSLGTQIVKDLHRTGCSLFSGEDSEHNQALLKQVLLAFARWNRGVGYCQGFNMLAAIILEVMNWDVDNSLKVMIYLIEGVLPTSYFANNLRGLSVDMAAFRDLLRLRLPQLSKHLDKLQNEAQDLSTGASYEPPLVNVFTMQWFLTLFSNCLPKPLVLRIWDLIFLEGNEILIRTALAIWDCLQDRIINVESADEFYSIMGVLTREMMEFGVRDTNELVKTICTMAPFPFPQLADFREKYTFNIRPLTSLVKKGVNLFYSDEEEDDSTTDPIMVASWCLSNAFSGDRSRERSGSRATSPSTLDGFSNSLSMIGTTIGTNSTNFLSSANIDPQRMSLDISLLKKQYMKLKERQRQAHIILIEGFQNAQTNSVSRKQSMTVNHLLQGKTALIAKRPRKPCSVRQPTIGSVASANGSGRCPGNKKFLTERSKTVANLDPMLKPEKKLTVDSKATESGETLFWTDLRSERQKNRIARKIQQQLGRTRSSLYWIFNIQLWINH</sequence>
<dbReference type="Gene3D" id="1.10.8.270">
    <property type="entry name" value="putative rabgap domain of human tbc1 domain family member 14 like domains"/>
    <property type="match status" value="1"/>
</dbReference>
<dbReference type="Proteomes" id="UP000015104">
    <property type="component" value="Unassembled WGS sequence"/>
</dbReference>
<organism evidence="3 4">
    <name type="scientific">Tetranychus urticae</name>
    <name type="common">Two-spotted spider mite</name>
    <dbReference type="NCBI Taxonomy" id="32264"/>
    <lineage>
        <taxon>Eukaryota</taxon>
        <taxon>Metazoa</taxon>
        <taxon>Ecdysozoa</taxon>
        <taxon>Arthropoda</taxon>
        <taxon>Chelicerata</taxon>
        <taxon>Arachnida</taxon>
        <taxon>Acari</taxon>
        <taxon>Acariformes</taxon>
        <taxon>Trombidiformes</taxon>
        <taxon>Prostigmata</taxon>
        <taxon>Eleutherengona</taxon>
        <taxon>Raphignathae</taxon>
        <taxon>Tetranychoidea</taxon>
        <taxon>Tetranychidae</taxon>
        <taxon>Tetranychus</taxon>
    </lineage>
</organism>
<dbReference type="SMART" id="SM00164">
    <property type="entry name" value="TBC"/>
    <property type="match status" value="1"/>
</dbReference>
<dbReference type="InterPro" id="IPR000195">
    <property type="entry name" value="Rab-GAP-TBC_dom"/>
</dbReference>
<dbReference type="EnsemblMetazoa" id="tetur13g00380.1">
    <property type="protein sequence ID" value="tetur13g00380.1"/>
    <property type="gene ID" value="tetur13g00380"/>
</dbReference>
<dbReference type="FunFam" id="1.10.472.80:FF:000011">
    <property type="entry name" value="TBC1 domain family member 30"/>
    <property type="match status" value="1"/>
</dbReference>
<dbReference type="PANTHER" id="PTHR13399">
    <property type="entry name" value="TRANSLOCON-ASSOCIATED PROTEIN TRAP , GAMMA SUBUNIT"/>
    <property type="match status" value="1"/>
</dbReference>
<dbReference type="InterPro" id="IPR035969">
    <property type="entry name" value="Rab-GAP_TBC_sf"/>
</dbReference>
<dbReference type="HOGENOM" id="CLU_350345_0_0_1"/>
<accession>T1KJL5</accession>
<dbReference type="FunFam" id="1.10.8.270:FF:000009">
    <property type="entry name" value="TBC1 domain family member 30"/>
    <property type="match status" value="1"/>
</dbReference>
<dbReference type="Pfam" id="PF15733">
    <property type="entry name" value="DUF4682"/>
    <property type="match status" value="1"/>
</dbReference>
<evidence type="ECO:0000256" key="1">
    <source>
        <dbReference type="ARBA" id="ARBA00067508"/>
    </source>
</evidence>
<dbReference type="InterPro" id="IPR032738">
    <property type="entry name" value="Tbc1d30_C"/>
</dbReference>
<keyword evidence="4" id="KW-1185">Reference proteome</keyword>
<dbReference type="GO" id="GO:0005783">
    <property type="term" value="C:endoplasmic reticulum"/>
    <property type="evidence" value="ECO:0007669"/>
    <property type="project" value="TreeGrafter"/>
</dbReference>
<evidence type="ECO:0000313" key="3">
    <source>
        <dbReference type="EnsemblMetazoa" id="tetur13g00380.1"/>
    </source>
</evidence>
<proteinExistence type="predicted"/>
<dbReference type="Pfam" id="PF00566">
    <property type="entry name" value="RabGAP-TBC"/>
    <property type="match status" value="1"/>
</dbReference>
<evidence type="ECO:0000313" key="4">
    <source>
        <dbReference type="Proteomes" id="UP000015104"/>
    </source>
</evidence>
<reference evidence="3" key="2">
    <citation type="submission" date="2015-06" db="UniProtKB">
        <authorList>
            <consortium name="EnsemblMetazoa"/>
        </authorList>
    </citation>
    <scope>IDENTIFICATION</scope>
</reference>
<dbReference type="EMBL" id="CAEY01000163">
    <property type="status" value="NOT_ANNOTATED_CDS"/>
    <property type="molecule type" value="Genomic_DNA"/>
</dbReference>
<dbReference type="PROSITE" id="PS50086">
    <property type="entry name" value="TBC_RABGAP"/>
    <property type="match status" value="1"/>
</dbReference>
<dbReference type="Gene3D" id="1.10.472.80">
    <property type="entry name" value="Ypt/Rab-GAP domain of gyp1p, domain 3"/>
    <property type="match status" value="1"/>
</dbReference>
<dbReference type="PANTHER" id="PTHR13399:SF2">
    <property type="entry name" value="TRANSLOCON-ASSOCIATED PROTEIN SUBUNIT GAMMA"/>
    <property type="match status" value="1"/>
</dbReference>
<reference evidence="4" key="1">
    <citation type="submission" date="2011-08" db="EMBL/GenBank/DDBJ databases">
        <authorList>
            <person name="Rombauts S."/>
        </authorList>
    </citation>
    <scope>NUCLEOTIDE SEQUENCE</scope>
    <source>
        <strain evidence="4">London</strain>
    </source>
</reference>
<dbReference type="eggNOG" id="KOG2058">
    <property type="taxonomic scope" value="Eukaryota"/>
</dbReference>